<dbReference type="SUPFAM" id="SSF56601">
    <property type="entry name" value="beta-lactamase/transpeptidase-like"/>
    <property type="match status" value="1"/>
</dbReference>
<organism evidence="2 3">
    <name type="scientific">Halococcus hamelinensis 100A6</name>
    <dbReference type="NCBI Taxonomy" id="1132509"/>
    <lineage>
        <taxon>Archaea</taxon>
        <taxon>Methanobacteriati</taxon>
        <taxon>Methanobacteriota</taxon>
        <taxon>Stenosarchaea group</taxon>
        <taxon>Halobacteria</taxon>
        <taxon>Halobacteriales</taxon>
        <taxon>Halococcaceae</taxon>
        <taxon>Halococcus</taxon>
    </lineage>
</organism>
<reference evidence="2 3" key="1">
    <citation type="journal article" date="2014" name="PLoS Genet.">
        <title>Phylogenetically driven sequencing of extremely halophilic archaea reveals strategies for static and dynamic osmo-response.</title>
        <authorList>
            <person name="Becker E.A."/>
            <person name="Seitzer P.M."/>
            <person name="Tritt A."/>
            <person name="Larsen D."/>
            <person name="Krusor M."/>
            <person name="Yao A.I."/>
            <person name="Wu D."/>
            <person name="Madern D."/>
            <person name="Eisen J.A."/>
            <person name="Darling A.E."/>
            <person name="Facciotti M.T."/>
        </authorList>
    </citation>
    <scope>NUCLEOTIDE SEQUENCE [LARGE SCALE GENOMIC DNA]</scope>
    <source>
        <strain evidence="2 3">100A6</strain>
    </source>
</reference>
<dbReference type="EMBL" id="AOMB01000003">
    <property type="protein sequence ID" value="EMA41969.1"/>
    <property type="molecule type" value="Genomic_DNA"/>
</dbReference>
<dbReference type="Pfam" id="PF00144">
    <property type="entry name" value="Beta-lactamase"/>
    <property type="match status" value="1"/>
</dbReference>
<keyword evidence="3" id="KW-1185">Reference proteome</keyword>
<dbReference type="InterPro" id="IPR001466">
    <property type="entry name" value="Beta-lactam-related"/>
</dbReference>
<sequence length="414" mass="45106">MLYESGIGFRDLDLEEPVTPDTLFGVASLTKPFTAAAVLQLVDRTDLSLDADASEYVPLLNEVPGEPISIHELLSHSSGLPRDFVTHFDSLDDGQQLGRIEHIEGALDQRLTDRSRYMYSNSGYFLLAEVIETITERSYTEYIEEEVFAPLDMERSVFDPEVLETDCDAMTGYLRTADGLSSKSLEPGAGAAGGLISSVTELGSLLQCILNDGVLRGNRILSKDLIEKMCRLQSPALPTVDGTQRGYGYGWEIDDFLDETLVAHRGGIGISGGYMCVSREHGHGVALALNTGGQPVAPIGKGVLSIICGEDPMSAVPTLKIFEAIDEISGTYTAYRNAVMATVEKAPASTILVNLENLNIQFTMEPEDITGERYRFSRATGSGVKWLAEFDVSNSPSDLILSMGKWTYRMSNTD</sequence>
<protein>
    <submittedName>
        <fullName evidence="2">Beta-lactamase</fullName>
    </submittedName>
</protein>
<dbReference type="InterPro" id="IPR012338">
    <property type="entry name" value="Beta-lactam/transpept-like"/>
</dbReference>
<dbReference type="AlphaFoldDB" id="M0MBF7"/>
<dbReference type="PANTHER" id="PTHR46825:SF9">
    <property type="entry name" value="BETA-LACTAMASE-RELATED DOMAIN-CONTAINING PROTEIN"/>
    <property type="match status" value="1"/>
</dbReference>
<dbReference type="eggNOG" id="arCOG00771">
    <property type="taxonomic scope" value="Archaea"/>
</dbReference>
<dbReference type="PATRIC" id="fig|1132509.6.peg.47"/>
<feature type="domain" description="Beta-lactamase-related" evidence="1">
    <location>
        <begin position="2"/>
        <end position="294"/>
    </location>
</feature>
<dbReference type="Gene3D" id="2.40.128.210">
    <property type="entry name" value="Pab87 octamerisation domain"/>
    <property type="match status" value="1"/>
</dbReference>
<evidence type="ECO:0000313" key="2">
    <source>
        <dbReference type="EMBL" id="EMA41969.1"/>
    </source>
</evidence>
<accession>M0MBF7</accession>
<dbReference type="Proteomes" id="UP000011566">
    <property type="component" value="Unassembled WGS sequence"/>
</dbReference>
<evidence type="ECO:0000313" key="3">
    <source>
        <dbReference type="Proteomes" id="UP000011566"/>
    </source>
</evidence>
<gene>
    <name evidence="2" type="ORF">C447_00225</name>
</gene>
<name>M0MBF7_9EURY</name>
<proteinExistence type="predicted"/>
<dbReference type="Gene3D" id="3.40.710.10">
    <property type="entry name" value="DD-peptidase/beta-lactamase superfamily"/>
    <property type="match status" value="1"/>
</dbReference>
<dbReference type="InterPro" id="IPR038164">
    <property type="entry name" value="Pab87_oct_sf"/>
</dbReference>
<comment type="caution">
    <text evidence="2">The sequence shown here is derived from an EMBL/GenBank/DDBJ whole genome shotgun (WGS) entry which is preliminary data.</text>
</comment>
<dbReference type="PANTHER" id="PTHR46825">
    <property type="entry name" value="D-ALANYL-D-ALANINE-CARBOXYPEPTIDASE/ENDOPEPTIDASE AMPH"/>
    <property type="match status" value="1"/>
</dbReference>
<evidence type="ECO:0000259" key="1">
    <source>
        <dbReference type="Pfam" id="PF00144"/>
    </source>
</evidence>
<dbReference type="InterPro" id="IPR050491">
    <property type="entry name" value="AmpC-like"/>
</dbReference>